<keyword evidence="3 6" id="KW-1133">Transmembrane helix</keyword>
<organism evidence="8 9">
    <name type="scientific">Amycolatopsis bullii</name>
    <dbReference type="NCBI Taxonomy" id="941987"/>
    <lineage>
        <taxon>Bacteria</taxon>
        <taxon>Bacillati</taxon>
        <taxon>Actinomycetota</taxon>
        <taxon>Actinomycetes</taxon>
        <taxon>Pseudonocardiales</taxon>
        <taxon>Pseudonocardiaceae</taxon>
        <taxon>Amycolatopsis</taxon>
    </lineage>
</organism>
<dbReference type="InterPro" id="IPR000412">
    <property type="entry name" value="ABC_2_transport"/>
</dbReference>
<feature type="transmembrane region" description="Helical" evidence="6">
    <location>
        <begin position="89"/>
        <end position="110"/>
    </location>
</feature>
<comment type="caution">
    <text evidence="8">The sequence shown here is derived from an EMBL/GenBank/DDBJ whole genome shotgun (WGS) entry which is preliminary data.</text>
</comment>
<keyword evidence="6" id="KW-0813">Transport</keyword>
<accession>A0ABQ3KGM0</accession>
<evidence type="ECO:0000256" key="6">
    <source>
        <dbReference type="RuleBase" id="RU361157"/>
    </source>
</evidence>
<dbReference type="PROSITE" id="PS51012">
    <property type="entry name" value="ABC_TM2"/>
    <property type="match status" value="1"/>
</dbReference>
<dbReference type="InterPro" id="IPR051328">
    <property type="entry name" value="T7SS_ABC-Transporter"/>
</dbReference>
<evidence type="ECO:0000256" key="1">
    <source>
        <dbReference type="ARBA" id="ARBA00004141"/>
    </source>
</evidence>
<feature type="domain" description="ABC transmembrane type-2" evidence="7">
    <location>
        <begin position="49"/>
        <end position="282"/>
    </location>
</feature>
<protein>
    <recommendedName>
        <fullName evidence="6">Transport permease protein</fullName>
    </recommendedName>
</protein>
<dbReference type="RefSeq" id="WP_229902843.1">
    <property type="nucleotide sequence ID" value="NZ_BNAW01000019.1"/>
</dbReference>
<feature type="transmembrane region" description="Helical" evidence="6">
    <location>
        <begin position="258"/>
        <end position="279"/>
    </location>
</feature>
<dbReference type="PANTHER" id="PTHR43077">
    <property type="entry name" value="TRANSPORT PERMEASE YVFS-RELATED"/>
    <property type="match status" value="1"/>
</dbReference>
<evidence type="ECO:0000256" key="4">
    <source>
        <dbReference type="ARBA" id="ARBA00023136"/>
    </source>
</evidence>
<proteinExistence type="inferred from homology"/>
<feature type="transmembrane region" description="Helical" evidence="6">
    <location>
        <begin position="166"/>
        <end position="190"/>
    </location>
</feature>
<keyword evidence="5" id="KW-0046">Antibiotic resistance</keyword>
<dbReference type="Proteomes" id="UP000649955">
    <property type="component" value="Unassembled WGS sequence"/>
</dbReference>
<dbReference type="EMBL" id="BNAW01000019">
    <property type="protein sequence ID" value="GHG20877.1"/>
    <property type="molecule type" value="Genomic_DNA"/>
</dbReference>
<dbReference type="PIRSF" id="PIRSF006648">
    <property type="entry name" value="DrrB"/>
    <property type="match status" value="1"/>
</dbReference>
<evidence type="ECO:0000313" key="8">
    <source>
        <dbReference type="EMBL" id="GHG20877.1"/>
    </source>
</evidence>
<evidence type="ECO:0000313" key="9">
    <source>
        <dbReference type="Proteomes" id="UP000649955"/>
    </source>
</evidence>
<dbReference type="Pfam" id="PF01061">
    <property type="entry name" value="ABC2_membrane"/>
    <property type="match status" value="1"/>
</dbReference>
<feature type="transmembrane region" description="Helical" evidence="6">
    <location>
        <begin position="202"/>
        <end position="221"/>
    </location>
</feature>
<evidence type="ECO:0000256" key="2">
    <source>
        <dbReference type="ARBA" id="ARBA00022692"/>
    </source>
</evidence>
<dbReference type="InterPro" id="IPR013525">
    <property type="entry name" value="ABC2_TM"/>
</dbReference>
<reference evidence="9" key="1">
    <citation type="journal article" date="2019" name="Int. J. Syst. Evol. Microbiol.">
        <title>The Global Catalogue of Microorganisms (GCM) 10K type strain sequencing project: providing services to taxonomists for standard genome sequencing and annotation.</title>
        <authorList>
            <consortium name="The Broad Institute Genomics Platform"/>
            <consortium name="The Broad Institute Genome Sequencing Center for Infectious Disease"/>
            <person name="Wu L."/>
            <person name="Ma J."/>
        </authorList>
    </citation>
    <scope>NUCLEOTIDE SEQUENCE [LARGE SCALE GENOMIC DNA]</scope>
    <source>
        <strain evidence="9">CGMCC 4.7680</strain>
    </source>
</reference>
<evidence type="ECO:0000256" key="3">
    <source>
        <dbReference type="ARBA" id="ARBA00022989"/>
    </source>
</evidence>
<dbReference type="InterPro" id="IPR047817">
    <property type="entry name" value="ABC2_TM_bact-type"/>
</dbReference>
<gene>
    <name evidence="8" type="ORF">GCM10017567_44530</name>
</gene>
<comment type="subcellular location">
    <subcellularLocation>
        <location evidence="6">Cell membrane</location>
        <topology evidence="6">Multi-pass membrane protein</topology>
    </subcellularLocation>
    <subcellularLocation>
        <location evidence="1">Membrane</location>
        <topology evidence="1">Multi-pass membrane protein</topology>
    </subcellularLocation>
</comment>
<sequence length="284" mass="29815">MTTVTTGQRTTGELAPPGVDVSTWHGAGFPTQVALLTGRLLRQQAQHPLSALLGLLQPMVILFLFTQVFAKVVAGTGQLTGGISYLDFLMPAIVVIGAFTTAVNSGAGMVEEVKNGVMARLRSLPITSASVVIARSLADAVRNAVQLGVMLVVAVLVFGFRPAGGVLGTLGCWLVAVLIGWSLSWVFMALATWIRDAELTQVAGATIMLPLMFASSAYVPIDSMTEWMGAVARVNPLTFAVDTSRSLALGLPLESGPLWALLVSIAGVVLAIVMALRGFRRRAA</sequence>
<comment type="similarity">
    <text evidence="6">Belongs to the ABC-2 integral membrane protein family.</text>
</comment>
<name>A0ABQ3KGM0_9PSEU</name>
<keyword evidence="6" id="KW-1003">Cell membrane</keyword>
<keyword evidence="2 6" id="KW-0812">Transmembrane</keyword>
<dbReference type="PANTHER" id="PTHR43077:SF10">
    <property type="entry name" value="TRANSPORT PERMEASE PROTEIN"/>
    <property type="match status" value="1"/>
</dbReference>
<keyword evidence="4 6" id="KW-0472">Membrane</keyword>
<feature type="transmembrane region" description="Helical" evidence="6">
    <location>
        <begin position="49"/>
        <end position="69"/>
    </location>
</feature>
<evidence type="ECO:0000259" key="7">
    <source>
        <dbReference type="PROSITE" id="PS51012"/>
    </source>
</evidence>
<feature type="transmembrane region" description="Helical" evidence="6">
    <location>
        <begin position="144"/>
        <end position="160"/>
    </location>
</feature>
<evidence type="ECO:0000256" key="5">
    <source>
        <dbReference type="ARBA" id="ARBA00023251"/>
    </source>
</evidence>
<keyword evidence="9" id="KW-1185">Reference proteome</keyword>